<feature type="signal peptide" evidence="10">
    <location>
        <begin position="1"/>
        <end position="18"/>
    </location>
</feature>
<evidence type="ECO:0000256" key="2">
    <source>
        <dbReference type="ARBA" id="ARBA00007793"/>
    </source>
</evidence>
<dbReference type="Proteomes" id="UP001465976">
    <property type="component" value="Unassembled WGS sequence"/>
</dbReference>
<dbReference type="Gene3D" id="2.40.40.10">
    <property type="entry name" value="RlpA-like domain"/>
    <property type="match status" value="1"/>
</dbReference>
<protein>
    <recommendedName>
        <fullName evidence="3 9">Cellulase</fullName>
        <ecNumber evidence="3 9">3.2.1.4</ecNumber>
    </recommendedName>
</protein>
<evidence type="ECO:0000256" key="5">
    <source>
        <dbReference type="ARBA" id="ARBA00023001"/>
    </source>
</evidence>
<keyword evidence="13" id="KW-1185">Reference proteome</keyword>
<dbReference type="SUPFAM" id="SSF50685">
    <property type="entry name" value="Barwin-like endoglucanases"/>
    <property type="match status" value="1"/>
</dbReference>
<evidence type="ECO:0000256" key="9">
    <source>
        <dbReference type="PROSITE-ProRule" id="PRU10069"/>
    </source>
</evidence>
<evidence type="ECO:0000256" key="6">
    <source>
        <dbReference type="ARBA" id="ARBA00023277"/>
    </source>
</evidence>
<evidence type="ECO:0000256" key="3">
    <source>
        <dbReference type="ARBA" id="ARBA00012601"/>
    </source>
</evidence>
<evidence type="ECO:0000259" key="11">
    <source>
        <dbReference type="PROSITE" id="PS01140"/>
    </source>
</evidence>
<keyword evidence="6" id="KW-0119">Carbohydrate metabolism</keyword>
<keyword evidence="5" id="KW-0136">Cellulose degradation</keyword>
<sequence>MVNKLLLPFIAAATGVAAQSTGVTTRYWDCCKPSCGWTGKASVSKPVLTCDKGGNTLTNPDTRSGCDSGGTAFTCTNYSPWAVNDTTAYGFAAVKLQGGTEASWCCACYALTFTSGPIAGKQMIVQATNTGGDLGNNHFDILIPGGGELSRKDAPLSSVVGTGVLNTEAFLAATSALSFRLLSNKVANSASIGSKERTTPMLASSRLHALLSLPPSLGARVSKK</sequence>
<keyword evidence="4" id="KW-0378">Hydrolase</keyword>
<feature type="domain" description="Glycosyl hydrolases family 45 active site" evidence="11">
    <location>
        <begin position="24"/>
        <end position="35"/>
    </location>
</feature>
<evidence type="ECO:0000256" key="1">
    <source>
        <dbReference type="ARBA" id="ARBA00000966"/>
    </source>
</evidence>
<comment type="similarity">
    <text evidence="2">Belongs to the glycosyl hydrolase 45 (cellulase K) family.</text>
</comment>
<accession>A0ABR3ELA3</accession>
<dbReference type="EC" id="3.2.1.4" evidence="3 9"/>
<evidence type="ECO:0000256" key="4">
    <source>
        <dbReference type="ARBA" id="ARBA00022801"/>
    </source>
</evidence>
<dbReference type="InterPro" id="IPR000334">
    <property type="entry name" value="Glyco_hydro_45"/>
</dbReference>
<keyword evidence="7" id="KW-0326">Glycosidase</keyword>
<keyword evidence="8" id="KW-0624">Polysaccharide degradation</keyword>
<gene>
    <name evidence="12" type="ORF">V5O48_018398</name>
</gene>
<dbReference type="InterPro" id="IPR036908">
    <property type="entry name" value="RlpA-like_sf"/>
</dbReference>
<proteinExistence type="inferred from homology"/>
<comment type="catalytic activity">
    <reaction evidence="1 9">
        <text>Endohydrolysis of (1-&gt;4)-beta-D-glucosidic linkages in cellulose, lichenin and cereal beta-D-glucans.</text>
        <dbReference type="EC" id="3.2.1.4"/>
    </reaction>
</comment>
<dbReference type="PROSITE" id="PS01140">
    <property type="entry name" value="GLYCOSYL_HYDROL_F45"/>
    <property type="match status" value="1"/>
</dbReference>
<keyword evidence="10" id="KW-0732">Signal</keyword>
<evidence type="ECO:0000256" key="8">
    <source>
        <dbReference type="ARBA" id="ARBA00023326"/>
    </source>
</evidence>
<dbReference type="PANTHER" id="PTHR39730:SF1">
    <property type="entry name" value="ENDOGLUCANASE 1"/>
    <property type="match status" value="1"/>
</dbReference>
<organism evidence="12 13">
    <name type="scientific">Marasmius crinis-equi</name>
    <dbReference type="NCBI Taxonomy" id="585013"/>
    <lineage>
        <taxon>Eukaryota</taxon>
        <taxon>Fungi</taxon>
        <taxon>Dikarya</taxon>
        <taxon>Basidiomycota</taxon>
        <taxon>Agaricomycotina</taxon>
        <taxon>Agaricomycetes</taxon>
        <taxon>Agaricomycetidae</taxon>
        <taxon>Agaricales</taxon>
        <taxon>Marasmiineae</taxon>
        <taxon>Marasmiaceae</taxon>
        <taxon>Marasmius</taxon>
    </lineage>
</organism>
<dbReference type="PANTHER" id="PTHR39730">
    <property type="entry name" value="ENDOGLUCANASE 1"/>
    <property type="match status" value="1"/>
</dbReference>
<reference evidence="12 13" key="1">
    <citation type="submission" date="2024-02" db="EMBL/GenBank/DDBJ databases">
        <title>A draft genome for the cacao thread blight pathogen Marasmius crinis-equi.</title>
        <authorList>
            <person name="Cohen S.P."/>
            <person name="Baruah I.K."/>
            <person name="Amoako-Attah I."/>
            <person name="Bukari Y."/>
            <person name="Meinhardt L.W."/>
            <person name="Bailey B.A."/>
        </authorList>
    </citation>
    <scope>NUCLEOTIDE SEQUENCE [LARGE SCALE GENOMIC DNA]</scope>
    <source>
        <strain evidence="12 13">GH-76</strain>
    </source>
</reference>
<dbReference type="EMBL" id="JBAHYK010003302">
    <property type="protein sequence ID" value="KAL0563666.1"/>
    <property type="molecule type" value="Genomic_DNA"/>
</dbReference>
<comment type="caution">
    <text evidence="12">The sequence shown here is derived from an EMBL/GenBank/DDBJ whole genome shotgun (WGS) entry which is preliminary data.</text>
</comment>
<dbReference type="Pfam" id="PF02015">
    <property type="entry name" value="Glyco_hydro_45"/>
    <property type="match status" value="1"/>
</dbReference>
<evidence type="ECO:0000256" key="10">
    <source>
        <dbReference type="SAM" id="SignalP"/>
    </source>
</evidence>
<name>A0ABR3ELA3_9AGAR</name>
<evidence type="ECO:0000256" key="7">
    <source>
        <dbReference type="ARBA" id="ARBA00023295"/>
    </source>
</evidence>
<evidence type="ECO:0000313" key="12">
    <source>
        <dbReference type="EMBL" id="KAL0563666.1"/>
    </source>
</evidence>
<dbReference type="InterPro" id="IPR052288">
    <property type="entry name" value="GH45_Enzymes"/>
</dbReference>
<feature type="chain" id="PRO_5046106339" description="Cellulase" evidence="10">
    <location>
        <begin position="19"/>
        <end position="224"/>
    </location>
</feature>
<dbReference type="CDD" id="cd22278">
    <property type="entry name" value="DPBB_GH45_endoglucanase"/>
    <property type="match status" value="1"/>
</dbReference>
<evidence type="ECO:0000313" key="13">
    <source>
        <dbReference type="Proteomes" id="UP001465976"/>
    </source>
</evidence>
<feature type="active site" description="Nucleophile" evidence="9">
    <location>
        <position position="29"/>
    </location>
</feature>